<dbReference type="PANTHER" id="PTHR47566">
    <property type="match status" value="1"/>
</dbReference>
<dbReference type="InterPro" id="IPR032675">
    <property type="entry name" value="LRR_dom_sf"/>
</dbReference>
<evidence type="ECO:0000313" key="4">
    <source>
        <dbReference type="EMBL" id="RYQ08128.1"/>
    </source>
</evidence>
<dbReference type="PROSITE" id="PS51450">
    <property type="entry name" value="LRR"/>
    <property type="match status" value="1"/>
</dbReference>
<comment type="caution">
    <text evidence="4">The sequence shown here is derived from an EMBL/GenBank/DDBJ whole genome shotgun (WGS) entry which is preliminary data.</text>
</comment>
<name>A0A4Q5A030_9BIFI</name>
<accession>A0A4Q5A030</accession>
<evidence type="ECO:0000256" key="3">
    <source>
        <dbReference type="SAM" id="SignalP"/>
    </source>
</evidence>
<keyword evidence="2" id="KW-0677">Repeat</keyword>
<dbReference type="RefSeq" id="WP_129898183.1">
    <property type="nucleotide sequence ID" value="NZ_RYUH01000018.1"/>
</dbReference>
<evidence type="ECO:0000256" key="1">
    <source>
        <dbReference type="ARBA" id="ARBA00022614"/>
    </source>
</evidence>
<proteinExistence type="predicted"/>
<evidence type="ECO:0000256" key="2">
    <source>
        <dbReference type="ARBA" id="ARBA00022737"/>
    </source>
</evidence>
<reference evidence="4 5" key="1">
    <citation type="submission" date="2018-12" db="EMBL/GenBank/DDBJ databases">
        <title>Unveiling genomic diversity among members of the Bifidobacterium pseudolongum species, a widely distributed gut commensal of the animal kingdom.</title>
        <authorList>
            <person name="Lugli G.A."/>
            <person name="Duranti S."/>
            <person name="Albert K."/>
            <person name="Mancabelli L."/>
            <person name="Napoli S."/>
            <person name="Viappiani A."/>
            <person name="Anzalone R."/>
            <person name="Longhi G."/>
            <person name="Milani C."/>
            <person name="Turroni F."/>
            <person name="Alessandri G."/>
            <person name="Sela D.A."/>
            <person name="Van Sinderen D."/>
            <person name="Ventura M."/>
        </authorList>
    </citation>
    <scope>NUCLEOTIDE SEQUENCE [LARGE SCALE GENOMIC DNA]</scope>
    <source>
        <strain evidence="4 5">2093B</strain>
    </source>
</reference>
<dbReference type="Gene3D" id="3.80.10.10">
    <property type="entry name" value="Ribonuclease Inhibitor"/>
    <property type="match status" value="1"/>
</dbReference>
<dbReference type="InterPro" id="IPR052574">
    <property type="entry name" value="CDIRP"/>
</dbReference>
<gene>
    <name evidence="4" type="ORF">PG2093B_1730</name>
</gene>
<feature type="signal peptide" evidence="3">
    <location>
        <begin position="1"/>
        <end position="27"/>
    </location>
</feature>
<organism evidence="4 5">
    <name type="scientific">Bifidobacterium pseudolongum subsp. globosum</name>
    <dbReference type="NCBI Taxonomy" id="1690"/>
    <lineage>
        <taxon>Bacteria</taxon>
        <taxon>Bacillati</taxon>
        <taxon>Actinomycetota</taxon>
        <taxon>Actinomycetes</taxon>
        <taxon>Bifidobacteriales</taxon>
        <taxon>Bifidobacteriaceae</taxon>
        <taxon>Bifidobacterium</taxon>
    </lineage>
</organism>
<dbReference type="AlphaFoldDB" id="A0A4Q5A030"/>
<dbReference type="EMBL" id="RYUH01000018">
    <property type="protein sequence ID" value="RYQ08128.1"/>
    <property type="molecule type" value="Genomic_DNA"/>
</dbReference>
<keyword evidence="1" id="KW-0433">Leucine-rich repeat</keyword>
<dbReference type="GO" id="GO:0035591">
    <property type="term" value="F:signaling adaptor activity"/>
    <property type="evidence" value="ECO:0007669"/>
    <property type="project" value="TreeGrafter"/>
</dbReference>
<feature type="chain" id="PRO_5020339994" evidence="3">
    <location>
        <begin position="28"/>
        <end position="372"/>
    </location>
</feature>
<protein>
    <submittedName>
        <fullName evidence="4">T9SS C-terminal target domain-containing protein</fullName>
    </submittedName>
</protein>
<dbReference type="InterPro" id="IPR001611">
    <property type="entry name" value="Leu-rich_rpt"/>
</dbReference>
<dbReference type="Proteomes" id="UP000292568">
    <property type="component" value="Unassembled WGS sequence"/>
</dbReference>
<dbReference type="SUPFAM" id="SSF52058">
    <property type="entry name" value="L domain-like"/>
    <property type="match status" value="1"/>
</dbReference>
<feature type="non-terminal residue" evidence="4">
    <location>
        <position position="372"/>
    </location>
</feature>
<sequence>MNRWTKGVAVAFALTMPFGSLPVTASAAPSDIVINEANFPNPTIRNLVSDHDLNRDGILDDDENEKITGIYELYSNIDNLKGIEYLKNLRELSIHSDSLFSVNLSGNPLLEGIWIGAPLNSIDLSNQSNLKVLELHDNNIKNLDVSHNIDLEYLWLWNTKFSSINLSKNVKLRELHMSDNSLSNIIFPDKSPISLIYLDNNNIENLDLTKFPMLVDLDLRNNHIKKLVFSNNTDLKSVSISKNELNTADFSSNKKLTYLDIGDNPLISVNNLPFGVCVSVPDSTGCIDNWYIYGSTYNGSYQNGAFDLSAIDSNFDSEKVSSLDGATLQGSHLILPRDQEEVDVTYFYDAGSTSALEARLHLTNATYTPVVP</sequence>
<keyword evidence="3" id="KW-0732">Signal</keyword>
<dbReference type="PANTHER" id="PTHR47566:SF1">
    <property type="entry name" value="PROTEIN NUD1"/>
    <property type="match status" value="1"/>
</dbReference>
<evidence type="ECO:0000313" key="5">
    <source>
        <dbReference type="Proteomes" id="UP000292568"/>
    </source>
</evidence>